<dbReference type="InterPro" id="IPR008927">
    <property type="entry name" value="6-PGluconate_DH-like_C_sf"/>
</dbReference>
<evidence type="ECO:0000313" key="5">
    <source>
        <dbReference type="EMBL" id="KAK3906130.1"/>
    </source>
</evidence>
<dbReference type="InterPro" id="IPR011128">
    <property type="entry name" value="G3P_DH_NAD-dep_N"/>
</dbReference>
<dbReference type="SUPFAM" id="SSF48179">
    <property type="entry name" value="6-phosphogluconate dehydrogenase C-terminal domain-like"/>
    <property type="match status" value="1"/>
</dbReference>
<evidence type="ECO:0000259" key="3">
    <source>
        <dbReference type="Pfam" id="PF01210"/>
    </source>
</evidence>
<dbReference type="Gene3D" id="3.40.50.720">
    <property type="entry name" value="NAD(P)-binding Rossmann-like Domain"/>
    <property type="match status" value="1"/>
</dbReference>
<feature type="domain" description="Glycerol-3-phosphate dehydrogenase NAD-dependent N-terminal" evidence="3">
    <location>
        <begin position="3"/>
        <end position="102"/>
    </location>
</feature>
<dbReference type="Gene3D" id="1.10.1040.10">
    <property type="entry name" value="N-(1-d-carboxylethyl)-l-norvaline Dehydrogenase, domain 2"/>
    <property type="match status" value="1"/>
</dbReference>
<evidence type="ECO:0000256" key="2">
    <source>
        <dbReference type="ARBA" id="ARBA00048683"/>
    </source>
</evidence>
<proteinExistence type="predicted"/>
<sequence>MSVSIIGAGPAGFALAVDLQHHGKDVLVYAHPTHQRHANSIKDNGRLEARGAMEGFAHIEVTSDMRKAVEFSRILILTVPSTGQETVLHELKQFSLRRHTIIAIPGNLFSLVAADLDVGCIFETNLSPYSCRMDENGLTVLGRKSLIFIAPFLPRGRPLNSSIFATVQDLFPMQLRWCSSIVEVCLSNVNGVFHPLMMLMNAGRIESTAGDFLLYRDGLTRSVGNAMLAVDRVRIKIGEAFGLQLKSAVEISNECYGQSFGDFVDLARNSPPHNKLKAPPGLDNRNISEDVPDLLVCWCSLAEKLGVDAAPIKAVIVLVEMVTGVDYCETGRNLRRLNLDSLSRDELIATFKGMIPSRL</sequence>
<evidence type="ECO:0000313" key="6">
    <source>
        <dbReference type="Proteomes" id="UP001303889"/>
    </source>
</evidence>
<organism evidence="5 6">
    <name type="scientific">Staphylotrichum tortipilum</name>
    <dbReference type="NCBI Taxonomy" id="2831512"/>
    <lineage>
        <taxon>Eukaryota</taxon>
        <taxon>Fungi</taxon>
        <taxon>Dikarya</taxon>
        <taxon>Ascomycota</taxon>
        <taxon>Pezizomycotina</taxon>
        <taxon>Sordariomycetes</taxon>
        <taxon>Sordariomycetidae</taxon>
        <taxon>Sordariales</taxon>
        <taxon>Chaetomiaceae</taxon>
        <taxon>Staphylotrichum</taxon>
    </lineage>
</organism>
<evidence type="ECO:0000259" key="4">
    <source>
        <dbReference type="Pfam" id="PF02317"/>
    </source>
</evidence>
<gene>
    <name evidence="5" type="ORF">C8A05DRAFT_41005</name>
</gene>
<dbReference type="Proteomes" id="UP001303889">
    <property type="component" value="Unassembled WGS sequence"/>
</dbReference>
<keyword evidence="6" id="KW-1185">Reference proteome</keyword>
<dbReference type="InterPro" id="IPR003421">
    <property type="entry name" value="Opine_DH"/>
</dbReference>
<dbReference type="InterPro" id="IPR013328">
    <property type="entry name" value="6PGD_dom2"/>
</dbReference>
<feature type="domain" description="Opine dehydrogenase" evidence="4">
    <location>
        <begin position="177"/>
        <end position="322"/>
    </location>
</feature>
<dbReference type="EMBL" id="MU855335">
    <property type="protein sequence ID" value="KAK3906130.1"/>
    <property type="molecule type" value="Genomic_DNA"/>
</dbReference>
<reference evidence="5" key="1">
    <citation type="journal article" date="2023" name="Mol. Phylogenet. Evol.">
        <title>Genome-scale phylogeny and comparative genomics of the fungal order Sordariales.</title>
        <authorList>
            <person name="Hensen N."/>
            <person name="Bonometti L."/>
            <person name="Westerberg I."/>
            <person name="Brannstrom I.O."/>
            <person name="Guillou S."/>
            <person name="Cros-Aarteil S."/>
            <person name="Calhoun S."/>
            <person name="Haridas S."/>
            <person name="Kuo A."/>
            <person name="Mondo S."/>
            <person name="Pangilinan J."/>
            <person name="Riley R."/>
            <person name="LaButti K."/>
            <person name="Andreopoulos B."/>
            <person name="Lipzen A."/>
            <person name="Chen C."/>
            <person name="Yan M."/>
            <person name="Daum C."/>
            <person name="Ng V."/>
            <person name="Clum A."/>
            <person name="Steindorff A."/>
            <person name="Ohm R.A."/>
            <person name="Martin F."/>
            <person name="Silar P."/>
            <person name="Natvig D.O."/>
            <person name="Lalanne C."/>
            <person name="Gautier V."/>
            <person name="Ament-Velasquez S.L."/>
            <person name="Kruys A."/>
            <person name="Hutchinson M.I."/>
            <person name="Powell A.J."/>
            <person name="Barry K."/>
            <person name="Miller A.N."/>
            <person name="Grigoriev I.V."/>
            <person name="Debuchy R."/>
            <person name="Gladieux P."/>
            <person name="Hiltunen Thoren M."/>
            <person name="Johannesson H."/>
        </authorList>
    </citation>
    <scope>NUCLEOTIDE SEQUENCE</scope>
    <source>
        <strain evidence="5">CBS 103.79</strain>
    </source>
</reference>
<dbReference type="Pfam" id="PF02317">
    <property type="entry name" value="Octopine_DH"/>
    <property type="match status" value="1"/>
</dbReference>
<comment type="catalytic activity">
    <reaction evidence="2">
        <text>sn-glycerol 3-phosphate + NAD(+) = dihydroxyacetone phosphate + NADH + H(+)</text>
        <dbReference type="Rhea" id="RHEA:11092"/>
        <dbReference type="ChEBI" id="CHEBI:15378"/>
        <dbReference type="ChEBI" id="CHEBI:57540"/>
        <dbReference type="ChEBI" id="CHEBI:57597"/>
        <dbReference type="ChEBI" id="CHEBI:57642"/>
        <dbReference type="ChEBI" id="CHEBI:57945"/>
        <dbReference type="EC" id="1.1.1.8"/>
    </reaction>
</comment>
<dbReference type="GO" id="GO:0046168">
    <property type="term" value="P:glycerol-3-phosphate catabolic process"/>
    <property type="evidence" value="ECO:0007669"/>
    <property type="project" value="InterPro"/>
</dbReference>
<dbReference type="InterPro" id="IPR051729">
    <property type="entry name" value="Opine/Lysopine_DH"/>
</dbReference>
<dbReference type="SUPFAM" id="SSF51735">
    <property type="entry name" value="NAD(P)-binding Rossmann-fold domains"/>
    <property type="match status" value="1"/>
</dbReference>
<name>A0AAN6MS62_9PEZI</name>
<dbReference type="PANTHER" id="PTHR38015:SF1">
    <property type="entry name" value="OPINE DEHYDROGENASE DOMAIN-CONTAINING PROTEIN"/>
    <property type="match status" value="1"/>
</dbReference>
<reference evidence="5" key="2">
    <citation type="submission" date="2023-05" db="EMBL/GenBank/DDBJ databases">
        <authorList>
            <consortium name="Lawrence Berkeley National Laboratory"/>
            <person name="Steindorff A."/>
            <person name="Hensen N."/>
            <person name="Bonometti L."/>
            <person name="Westerberg I."/>
            <person name="Brannstrom I.O."/>
            <person name="Guillou S."/>
            <person name="Cros-Aarteil S."/>
            <person name="Calhoun S."/>
            <person name="Haridas S."/>
            <person name="Kuo A."/>
            <person name="Mondo S."/>
            <person name="Pangilinan J."/>
            <person name="Riley R."/>
            <person name="Labutti K."/>
            <person name="Andreopoulos B."/>
            <person name="Lipzen A."/>
            <person name="Chen C."/>
            <person name="Yanf M."/>
            <person name="Daum C."/>
            <person name="Ng V."/>
            <person name="Clum A."/>
            <person name="Ohm R."/>
            <person name="Martin F."/>
            <person name="Silar P."/>
            <person name="Natvig D."/>
            <person name="Lalanne C."/>
            <person name="Gautier V."/>
            <person name="Ament-Velasquez S.L."/>
            <person name="Kruys A."/>
            <person name="Hutchinson M.I."/>
            <person name="Powell A.J."/>
            <person name="Barry K."/>
            <person name="Miller A.N."/>
            <person name="Grigoriev I.V."/>
            <person name="Debuchy R."/>
            <person name="Gladieux P."/>
            <person name="Thoren M.H."/>
            <person name="Johannesson H."/>
        </authorList>
    </citation>
    <scope>NUCLEOTIDE SEQUENCE</scope>
    <source>
        <strain evidence="5">CBS 103.79</strain>
    </source>
</reference>
<dbReference type="GO" id="GO:0141152">
    <property type="term" value="F:glycerol-3-phosphate dehydrogenase (NAD+) activity"/>
    <property type="evidence" value="ECO:0007669"/>
    <property type="project" value="UniProtKB-EC"/>
</dbReference>
<dbReference type="GO" id="GO:0051287">
    <property type="term" value="F:NAD binding"/>
    <property type="evidence" value="ECO:0007669"/>
    <property type="project" value="InterPro"/>
</dbReference>
<comment type="caution">
    <text evidence="5">The sequence shown here is derived from an EMBL/GenBank/DDBJ whole genome shotgun (WGS) entry which is preliminary data.</text>
</comment>
<dbReference type="Pfam" id="PF01210">
    <property type="entry name" value="NAD_Gly3P_dh_N"/>
    <property type="match status" value="1"/>
</dbReference>
<keyword evidence="1" id="KW-0560">Oxidoreductase</keyword>
<dbReference type="PANTHER" id="PTHR38015">
    <property type="entry name" value="BLR6086 PROTEIN"/>
    <property type="match status" value="1"/>
</dbReference>
<dbReference type="InterPro" id="IPR036291">
    <property type="entry name" value="NAD(P)-bd_dom_sf"/>
</dbReference>
<protein>
    <submittedName>
        <fullName evidence="5">6-phosphogluconate dehydrogenase</fullName>
    </submittedName>
</protein>
<evidence type="ECO:0000256" key="1">
    <source>
        <dbReference type="ARBA" id="ARBA00023002"/>
    </source>
</evidence>
<accession>A0AAN6MS62</accession>
<dbReference type="AlphaFoldDB" id="A0AAN6MS62"/>